<evidence type="ECO:0000313" key="2">
    <source>
        <dbReference type="Proteomes" id="UP000593719"/>
    </source>
</evidence>
<keyword evidence="2" id="KW-1185">Reference proteome</keyword>
<dbReference type="RefSeq" id="WP_193150531.1">
    <property type="nucleotide sequence ID" value="NZ_CP041235.1"/>
</dbReference>
<dbReference type="AlphaFoldDB" id="A0A7M1B6J7"/>
<name>A0A7M1B6J7_9BACT</name>
<sequence length="77" mass="9380">MHEREFTIDANNPELEFFCDLDDAYAKSICENELEIPENCIKKIECFEDAFKIYLQPSRHYYRDDWYVNLTRLDYVS</sequence>
<evidence type="ECO:0000313" key="1">
    <source>
        <dbReference type="EMBL" id="QOP44388.1"/>
    </source>
</evidence>
<reference evidence="1 2" key="1">
    <citation type="submission" date="2019-06" db="EMBL/GenBank/DDBJ databases">
        <title>Sulfurimonas gotlandica sp. nov., a chemoautotrophic and psychrotolerant epsilonproteobacterium isolated from a pelagic redoxcline, and an emended description of the genus Sulfurimonas.</title>
        <authorList>
            <person name="Wang S."/>
            <person name="Jiang L."/>
            <person name="Shao Z."/>
        </authorList>
    </citation>
    <scope>NUCLEOTIDE SEQUENCE [LARGE SCALE GENOMIC DNA]</scope>
    <source>
        <strain evidence="1 2">S2-6</strain>
    </source>
</reference>
<dbReference type="KEGG" id="ssei:FJR45_10690"/>
<dbReference type="Proteomes" id="UP000593719">
    <property type="component" value="Chromosome"/>
</dbReference>
<organism evidence="1 2">
    <name type="scientific">Sulfurimonas sediminis</name>
    <dbReference type="NCBI Taxonomy" id="2590020"/>
    <lineage>
        <taxon>Bacteria</taxon>
        <taxon>Pseudomonadati</taxon>
        <taxon>Campylobacterota</taxon>
        <taxon>Epsilonproteobacteria</taxon>
        <taxon>Campylobacterales</taxon>
        <taxon>Sulfurimonadaceae</taxon>
        <taxon>Sulfurimonas</taxon>
    </lineage>
</organism>
<dbReference type="EMBL" id="CP041235">
    <property type="protein sequence ID" value="QOP44388.1"/>
    <property type="molecule type" value="Genomic_DNA"/>
</dbReference>
<gene>
    <name evidence="1" type="ORF">FJR45_10690</name>
</gene>
<accession>A0A7M1B6J7</accession>
<protein>
    <submittedName>
        <fullName evidence="1">Uncharacterized protein</fullName>
    </submittedName>
</protein>
<proteinExistence type="predicted"/>